<dbReference type="EMBL" id="JAMYWD010000008">
    <property type="protein sequence ID" value="KAJ4962533.1"/>
    <property type="molecule type" value="Genomic_DNA"/>
</dbReference>
<dbReference type="PANTHER" id="PTHR34949:SF6">
    <property type="entry name" value="EXPRESSED PROTEIN"/>
    <property type="match status" value="1"/>
</dbReference>
<dbReference type="PANTHER" id="PTHR34949">
    <property type="entry name" value="OS05G0443700 PROTEIN"/>
    <property type="match status" value="1"/>
</dbReference>
<organism evidence="12 13">
    <name type="scientific">Protea cynaroides</name>
    <dbReference type="NCBI Taxonomy" id="273540"/>
    <lineage>
        <taxon>Eukaryota</taxon>
        <taxon>Viridiplantae</taxon>
        <taxon>Streptophyta</taxon>
        <taxon>Embryophyta</taxon>
        <taxon>Tracheophyta</taxon>
        <taxon>Spermatophyta</taxon>
        <taxon>Magnoliopsida</taxon>
        <taxon>Proteales</taxon>
        <taxon>Proteaceae</taxon>
        <taxon>Protea</taxon>
    </lineage>
</organism>
<dbReference type="FunFam" id="1.20.58.90:FF:000004">
    <property type="entry name" value="Syntaxin 10"/>
    <property type="match status" value="1"/>
</dbReference>
<evidence type="ECO:0000256" key="7">
    <source>
        <dbReference type="ARBA" id="ARBA00023136"/>
    </source>
</evidence>
<evidence type="ECO:0000256" key="10">
    <source>
        <dbReference type="SAM" id="Phobius"/>
    </source>
</evidence>
<dbReference type="GO" id="GO:0048193">
    <property type="term" value="P:Golgi vesicle transport"/>
    <property type="evidence" value="ECO:0007669"/>
    <property type="project" value="InterPro"/>
</dbReference>
<keyword evidence="13" id="KW-1185">Reference proteome</keyword>
<dbReference type="AlphaFoldDB" id="A0A9Q0HAG9"/>
<protein>
    <recommendedName>
        <fullName evidence="11">Syntaxin 6/10/61 N-terminal domain-containing protein</fullName>
    </recommendedName>
</protein>
<keyword evidence="7 10" id="KW-0472">Membrane</keyword>
<comment type="subcellular location">
    <subcellularLocation>
        <location evidence="8">Golgi apparatus</location>
        <location evidence="8">trans-Golgi network membrane</location>
        <topology evidence="8">Single-pass type IV membrane protein</topology>
    </subcellularLocation>
</comment>
<dbReference type="Pfam" id="PF09177">
    <property type="entry name" value="STX6_10_61_N"/>
    <property type="match status" value="1"/>
</dbReference>
<feature type="domain" description="Syntaxin 6/10/61 N-terminal" evidence="11">
    <location>
        <begin position="11"/>
        <end position="105"/>
    </location>
</feature>
<dbReference type="CDD" id="cd21442">
    <property type="entry name" value="SNARE_NTD_STX6-like"/>
    <property type="match status" value="1"/>
</dbReference>
<name>A0A9Q0HAG9_9MAGN</name>
<dbReference type="GO" id="GO:0015031">
    <property type="term" value="P:protein transport"/>
    <property type="evidence" value="ECO:0007669"/>
    <property type="project" value="UniProtKB-KW"/>
</dbReference>
<evidence type="ECO:0000256" key="5">
    <source>
        <dbReference type="ARBA" id="ARBA00022989"/>
    </source>
</evidence>
<dbReference type="GO" id="GO:0016020">
    <property type="term" value="C:membrane"/>
    <property type="evidence" value="ECO:0007669"/>
    <property type="project" value="InterPro"/>
</dbReference>
<dbReference type="SUPFAM" id="SSF47661">
    <property type="entry name" value="t-snare proteins"/>
    <property type="match status" value="1"/>
</dbReference>
<evidence type="ECO:0000256" key="8">
    <source>
        <dbReference type="ARBA" id="ARBA00037801"/>
    </source>
</evidence>
<reference evidence="12" key="1">
    <citation type="journal article" date="2023" name="Plant J.">
        <title>The genome of the king protea, Protea cynaroides.</title>
        <authorList>
            <person name="Chang J."/>
            <person name="Duong T.A."/>
            <person name="Schoeman C."/>
            <person name="Ma X."/>
            <person name="Roodt D."/>
            <person name="Barker N."/>
            <person name="Li Z."/>
            <person name="Van de Peer Y."/>
            <person name="Mizrachi E."/>
        </authorList>
    </citation>
    <scope>NUCLEOTIDE SEQUENCE</scope>
    <source>
        <tissue evidence="12">Young leaves</tissue>
    </source>
</reference>
<evidence type="ECO:0000313" key="13">
    <source>
        <dbReference type="Proteomes" id="UP001141806"/>
    </source>
</evidence>
<evidence type="ECO:0000256" key="6">
    <source>
        <dbReference type="ARBA" id="ARBA00023034"/>
    </source>
</evidence>
<evidence type="ECO:0000256" key="3">
    <source>
        <dbReference type="ARBA" id="ARBA00022692"/>
    </source>
</evidence>
<keyword evidence="4" id="KW-0653">Protein transport</keyword>
<evidence type="ECO:0000256" key="9">
    <source>
        <dbReference type="SAM" id="MobiDB-lite"/>
    </source>
</evidence>
<dbReference type="InterPro" id="IPR015260">
    <property type="entry name" value="Syntaxin-6/10/61_N"/>
</dbReference>
<evidence type="ECO:0000256" key="1">
    <source>
        <dbReference type="ARBA" id="ARBA00009063"/>
    </source>
</evidence>
<dbReference type="Proteomes" id="UP001141806">
    <property type="component" value="Unassembled WGS sequence"/>
</dbReference>
<dbReference type="InterPro" id="IPR010989">
    <property type="entry name" value="SNARE"/>
</dbReference>
<evidence type="ECO:0000256" key="2">
    <source>
        <dbReference type="ARBA" id="ARBA00022448"/>
    </source>
</evidence>
<feature type="region of interest" description="Disordered" evidence="9">
    <location>
        <begin position="163"/>
        <end position="182"/>
    </location>
</feature>
<keyword evidence="5 10" id="KW-1133">Transmembrane helix</keyword>
<keyword evidence="6" id="KW-0333">Golgi apparatus</keyword>
<keyword evidence="3 10" id="KW-0812">Transmembrane</keyword>
<keyword evidence="2" id="KW-0813">Transport</keyword>
<comment type="caution">
    <text evidence="12">The sequence shown here is derived from an EMBL/GenBank/DDBJ whole genome shotgun (WGS) entry which is preliminary data.</text>
</comment>
<evidence type="ECO:0000256" key="4">
    <source>
        <dbReference type="ARBA" id="ARBA00022927"/>
    </source>
</evidence>
<dbReference type="GO" id="GO:0005794">
    <property type="term" value="C:Golgi apparatus"/>
    <property type="evidence" value="ECO:0007669"/>
    <property type="project" value="UniProtKB-SubCell"/>
</dbReference>
<dbReference type="OrthoDB" id="1889309at2759"/>
<dbReference type="Gene3D" id="1.20.58.90">
    <property type="match status" value="1"/>
</dbReference>
<accession>A0A9Q0HAG9</accession>
<proteinExistence type="inferred from homology"/>
<sequence>MASNFDRWEKDPFFSAADEVQESADRMESVYQTWLHEIKNTSSICDVDELRRDLRTALGTAKWQLEEFARAVSSSYVGSSSSAEDGRSRHRQFIVAIENQISTVENSLKESVVAEGKSTLPWVRLDEGERNEFALFLSGPSVDRATLPATIPAWDEEEGNLQGAHGETVSGCPKNSSHSAVWDSPENKEEMLHGHRKAASASADIDMWKISVAEENPQSSFDGISYLPPPRVFSFSGLLGAMEPIPKLNWSKNVFRKWKAGDRRLATGALPLRSQQLNRGINACYERSQSCLDGCDDSSDKQLYGWFGAVQRQLQRSQYQIQYSRPIQVTFWVVIVLCLIVFLARRAV</sequence>
<gene>
    <name evidence="12" type="ORF">NE237_022472</name>
</gene>
<feature type="transmembrane region" description="Helical" evidence="10">
    <location>
        <begin position="326"/>
        <end position="344"/>
    </location>
</feature>
<evidence type="ECO:0000313" key="12">
    <source>
        <dbReference type="EMBL" id="KAJ4962533.1"/>
    </source>
</evidence>
<evidence type="ECO:0000259" key="11">
    <source>
        <dbReference type="Pfam" id="PF09177"/>
    </source>
</evidence>
<comment type="similarity">
    <text evidence="1">Belongs to the syntaxin family.</text>
</comment>